<organism evidence="3 4">
    <name type="scientific">Algoriphagus antarcticus</name>
    <dbReference type="NCBI Taxonomy" id="238540"/>
    <lineage>
        <taxon>Bacteria</taxon>
        <taxon>Pseudomonadati</taxon>
        <taxon>Bacteroidota</taxon>
        <taxon>Cytophagia</taxon>
        <taxon>Cytophagales</taxon>
        <taxon>Cyclobacteriaceae</taxon>
        <taxon>Algoriphagus</taxon>
    </lineage>
</organism>
<evidence type="ECO:0000313" key="4">
    <source>
        <dbReference type="Proteomes" id="UP000256405"/>
    </source>
</evidence>
<feature type="chain" id="PRO_5017612950" evidence="1">
    <location>
        <begin position="22"/>
        <end position="461"/>
    </location>
</feature>
<dbReference type="Pfam" id="PF01979">
    <property type="entry name" value="Amidohydro_1"/>
    <property type="match status" value="1"/>
</dbReference>
<name>A0A3E0E655_9BACT</name>
<dbReference type="Gene3D" id="2.30.40.10">
    <property type="entry name" value="Urease, subunit C, domain 1"/>
    <property type="match status" value="1"/>
</dbReference>
<protein>
    <submittedName>
        <fullName evidence="3">Imidazolonepropionase-like amidohydrolase</fullName>
    </submittedName>
</protein>
<dbReference type="AlphaFoldDB" id="A0A3E0E655"/>
<comment type="caution">
    <text evidence="3">The sequence shown here is derived from an EMBL/GenBank/DDBJ whole genome shotgun (WGS) entry which is preliminary data.</text>
</comment>
<accession>A0A3E0E655</accession>
<keyword evidence="4" id="KW-1185">Reference proteome</keyword>
<proteinExistence type="predicted"/>
<dbReference type="InterPro" id="IPR006680">
    <property type="entry name" value="Amidohydro-rel"/>
</dbReference>
<sequence length="461" mass="50913">MKKANYFLAALLGLSIQFASAQVKKGSILIKNATVLTITEGTLENSDVLVQDGIIKKVGQNLNAPNGVTTIDATGKFLMPGIIDAHSHLGLDVVNEATAPIVAEVRMKDVVNPYEVGIYRALAGGVTISHAMHGSANVIGGQNATLKHRWGSTDPADIIMQDAPRTIKFALGENPTRVHGRGNNIQPRTRMGVEAILRNGFNEAIQYQKAWDSYNSESSKKGNSAMPPVNNERLQILSDILNDKIIIHCHSYRADEIYMLINVARDFGITKLVFQHTNEGFKVAPEIAEYTMGASVFADWWAYKFEVYYSTAYNAAILTENGAITSINSDDAELIRHLYHEAAKTQRYGGMTDEQALAMITINPAKQLGISDKVGSIEEGKQADLVIFEGHPLSSYTVPQMTFVDGVKYFDIKEDEDDQRLKVAPTEMVDAVMIYEGHDSRCMQDTEHLFETTNSLFQLNY</sequence>
<evidence type="ECO:0000256" key="1">
    <source>
        <dbReference type="SAM" id="SignalP"/>
    </source>
</evidence>
<dbReference type="InterPro" id="IPR011059">
    <property type="entry name" value="Metal-dep_hydrolase_composite"/>
</dbReference>
<dbReference type="Proteomes" id="UP000256405">
    <property type="component" value="Unassembled WGS sequence"/>
</dbReference>
<gene>
    <name evidence="3" type="ORF">C8N25_102162</name>
</gene>
<dbReference type="EMBL" id="QUNF01000002">
    <property type="protein sequence ID" value="REG92759.1"/>
    <property type="molecule type" value="Genomic_DNA"/>
</dbReference>
<reference evidence="3 4" key="1">
    <citation type="submission" date="2018-08" db="EMBL/GenBank/DDBJ databases">
        <title>Genomic Encyclopedia of Archaeal and Bacterial Type Strains, Phase II (KMG-II): from individual species to whole genera.</title>
        <authorList>
            <person name="Goeker M."/>
        </authorList>
    </citation>
    <scope>NUCLEOTIDE SEQUENCE [LARGE SCALE GENOMIC DNA]</scope>
    <source>
        <strain evidence="3 4">DSM 15986</strain>
    </source>
</reference>
<dbReference type="SUPFAM" id="SSF51556">
    <property type="entry name" value="Metallo-dependent hydrolases"/>
    <property type="match status" value="1"/>
</dbReference>
<feature type="signal peptide" evidence="1">
    <location>
        <begin position="1"/>
        <end position="21"/>
    </location>
</feature>
<dbReference type="InterPro" id="IPR032466">
    <property type="entry name" value="Metal_Hydrolase"/>
</dbReference>
<dbReference type="InterPro" id="IPR051781">
    <property type="entry name" value="Metallo-dep_Hydrolase"/>
</dbReference>
<dbReference type="OrthoDB" id="9802793at2"/>
<dbReference type="RefSeq" id="WP_086543990.1">
    <property type="nucleotide sequence ID" value="NZ_MSSW01000103.1"/>
</dbReference>
<dbReference type="GO" id="GO:0016810">
    <property type="term" value="F:hydrolase activity, acting on carbon-nitrogen (but not peptide) bonds"/>
    <property type="evidence" value="ECO:0007669"/>
    <property type="project" value="InterPro"/>
</dbReference>
<dbReference type="Gene3D" id="3.20.20.140">
    <property type="entry name" value="Metal-dependent hydrolases"/>
    <property type="match status" value="1"/>
</dbReference>
<keyword evidence="1" id="KW-0732">Signal</keyword>
<evidence type="ECO:0000259" key="2">
    <source>
        <dbReference type="Pfam" id="PF01979"/>
    </source>
</evidence>
<evidence type="ECO:0000313" key="3">
    <source>
        <dbReference type="EMBL" id="REG92759.1"/>
    </source>
</evidence>
<feature type="domain" description="Amidohydrolase-related" evidence="2">
    <location>
        <begin position="314"/>
        <end position="398"/>
    </location>
</feature>
<dbReference type="SUPFAM" id="SSF51338">
    <property type="entry name" value="Composite domain of metallo-dependent hydrolases"/>
    <property type="match status" value="1"/>
</dbReference>
<dbReference type="PANTHER" id="PTHR43135:SF3">
    <property type="entry name" value="ALPHA-D-RIBOSE 1-METHYLPHOSPHONATE 5-TRIPHOSPHATE DIPHOSPHATASE"/>
    <property type="match status" value="1"/>
</dbReference>
<dbReference type="PANTHER" id="PTHR43135">
    <property type="entry name" value="ALPHA-D-RIBOSE 1-METHYLPHOSPHONATE 5-TRIPHOSPHATE DIPHOSPHATASE"/>
    <property type="match status" value="1"/>
</dbReference>
<keyword evidence="3" id="KW-0378">Hydrolase</keyword>